<dbReference type="Ensembl" id="ENSSSCT00000087120.2">
    <property type="protein sequence ID" value="ENSSSCP00000066562.1"/>
    <property type="gene ID" value="ENSSSCG00000001978.5"/>
</dbReference>
<dbReference type="SUPFAM" id="SSF50494">
    <property type="entry name" value="Trypsin-like serine proteases"/>
    <property type="match status" value="1"/>
</dbReference>
<dbReference type="GO" id="GO:0006508">
    <property type="term" value="P:proteolysis"/>
    <property type="evidence" value="ECO:0007669"/>
    <property type="project" value="InterPro"/>
</dbReference>
<dbReference type="CDD" id="cd00190">
    <property type="entry name" value="Tryp_SPc"/>
    <property type="match status" value="1"/>
</dbReference>
<dbReference type="InterPro" id="IPR018114">
    <property type="entry name" value="TRYPSIN_HIS"/>
</dbReference>
<reference evidence="4" key="3">
    <citation type="submission" date="2025-08" db="UniProtKB">
        <authorList>
            <consortium name="Ensembl"/>
        </authorList>
    </citation>
    <scope>IDENTIFICATION</scope>
</reference>
<feature type="chain" id="PRO_5023886158" evidence="2">
    <location>
        <begin position="18"/>
        <end position="158"/>
    </location>
</feature>
<evidence type="ECO:0000256" key="2">
    <source>
        <dbReference type="SAM" id="SignalP"/>
    </source>
</evidence>
<proteinExistence type="evidence at protein level"/>
<dbReference type="InterPro" id="IPR043504">
    <property type="entry name" value="Peptidase_S1_PA_chymotrypsin"/>
</dbReference>
<dbReference type="InterPro" id="IPR009003">
    <property type="entry name" value="Peptidase_S1_PA"/>
</dbReference>
<dbReference type="ExpressionAtlas" id="A0A5G2QR84">
    <property type="expression patterns" value="baseline and differential"/>
</dbReference>
<evidence type="ECO:0000313" key="5">
    <source>
        <dbReference type="Proteomes" id="UP000008227"/>
    </source>
</evidence>
<feature type="domain" description="Peptidase S1" evidence="3">
    <location>
        <begin position="20"/>
        <end position="156"/>
    </location>
</feature>
<dbReference type="AlphaFoldDB" id="A0A5G2QR84"/>
<accession>A0A5G2QR84</accession>
<evidence type="ECO:0000256" key="1">
    <source>
        <dbReference type="ARBA" id="ARBA00023157"/>
    </source>
</evidence>
<dbReference type="PROSITE" id="PS50240">
    <property type="entry name" value="TRYPSIN_DOM"/>
    <property type="match status" value="1"/>
</dbReference>
<keyword evidence="5" id="KW-1185">Reference proteome</keyword>
<dbReference type="SMART" id="SM00020">
    <property type="entry name" value="Tryp_SPc"/>
    <property type="match status" value="1"/>
</dbReference>
<keyword evidence="6" id="KW-1267">Proteomics identification</keyword>
<reference evidence="4" key="4">
    <citation type="submission" date="2025-09" db="UniProtKB">
        <authorList>
            <consortium name="Ensembl"/>
        </authorList>
    </citation>
    <scope>IDENTIFICATION</scope>
</reference>
<dbReference type="PROSITE" id="PS00134">
    <property type="entry name" value="TRYPSIN_HIS"/>
    <property type="match status" value="1"/>
</dbReference>
<dbReference type="Bgee" id="ENSSSCG00000001978">
    <property type="expression patterns" value="Expressed in blood and 38 other cell types or tissues"/>
</dbReference>
<organism evidence="4 5">
    <name type="scientific">Sus scrofa</name>
    <name type="common">Pig</name>
    <dbReference type="NCBI Taxonomy" id="9823"/>
    <lineage>
        <taxon>Eukaryota</taxon>
        <taxon>Metazoa</taxon>
        <taxon>Chordata</taxon>
        <taxon>Craniata</taxon>
        <taxon>Vertebrata</taxon>
        <taxon>Euteleostomi</taxon>
        <taxon>Mammalia</taxon>
        <taxon>Eutheria</taxon>
        <taxon>Laurasiatheria</taxon>
        <taxon>Artiodactyla</taxon>
        <taxon>Suina</taxon>
        <taxon>Suidae</taxon>
        <taxon>Sus</taxon>
    </lineage>
</organism>
<dbReference type="PANTHER" id="PTHR24271:SF70">
    <property type="entry name" value="GRANZYME H"/>
    <property type="match status" value="1"/>
</dbReference>
<dbReference type="Pfam" id="PF00089">
    <property type="entry name" value="Trypsin"/>
    <property type="match status" value="1"/>
</dbReference>
<dbReference type="GO" id="GO:0004252">
    <property type="term" value="F:serine-type endopeptidase activity"/>
    <property type="evidence" value="ECO:0007669"/>
    <property type="project" value="InterPro"/>
</dbReference>
<name>A0A5G2QR84_PIG</name>
<dbReference type="Gene3D" id="2.40.10.10">
    <property type="entry name" value="Trypsin-like serine proteases"/>
    <property type="match status" value="3"/>
</dbReference>
<keyword evidence="2" id="KW-0732">Signal</keyword>
<sequence length="158" mass="17455">MQPVLLSLAFLLSPGGMEEIIGGHEAKPHSRPYMAFVRFLDKESVKRCGGVLVRKDFVLTAAHCRGSSINVTLGAHNIKKQEETQQVIPVRKAIRHPDYNPNFSNDIMLLQGDSGGPLVCKNVVQGIFSYGKMDGTPPGVFTKVSHFLPWIKKTMKPL</sequence>
<dbReference type="GeneTree" id="ENSGT01030000234551"/>
<keyword evidence="1" id="KW-1015">Disulfide bond</keyword>
<reference evidence="5" key="1">
    <citation type="submission" date="2009-11" db="EMBL/GenBank/DDBJ databases">
        <authorList>
            <consortium name="Porcine genome sequencing project"/>
        </authorList>
    </citation>
    <scope>NUCLEOTIDE SEQUENCE [LARGE SCALE GENOMIC DNA]</scope>
    <source>
        <strain evidence="5">Duroc</strain>
    </source>
</reference>
<protein>
    <submittedName>
        <fullName evidence="4">Granzyme H (cathepsin G-like 2, protein h-CCPX)</fullName>
    </submittedName>
</protein>
<dbReference type="FunFam" id="2.40.10.10:FF:000005">
    <property type="entry name" value="Serine protease 37"/>
    <property type="match status" value="1"/>
</dbReference>
<reference evidence="4" key="2">
    <citation type="journal article" date="2020" name="Gigascience">
        <title>An improved pig reference genome sequence to enable pig genetics and genomics research.</title>
        <authorList>
            <person name="Warr A."/>
            <person name="Affara N."/>
            <person name="Aken B."/>
            <person name="Beiki H."/>
            <person name="Bickhart D.M."/>
            <person name="Billis K."/>
            <person name="Chow W."/>
            <person name="Eory L."/>
            <person name="Finlayson H.A."/>
            <person name="Flicek P."/>
            <person name="Giron C.G."/>
            <person name="Griffin D.K."/>
            <person name="Hall R."/>
            <person name="Hannum G."/>
            <person name="Hourlier T."/>
            <person name="Howe K."/>
            <person name="Hume D.A."/>
            <person name="Izuogu O."/>
            <person name="Kim K."/>
            <person name="Koren S."/>
            <person name="Liu H."/>
            <person name="Manchanda N."/>
            <person name="Martin F.J."/>
            <person name="Nonneman D.J."/>
            <person name="O'Connor R.E."/>
            <person name="Phillippy A.M."/>
            <person name="Rohrer G.A."/>
            <person name="Rosen B.D."/>
            <person name="Rund L.A."/>
            <person name="Sargent C.A."/>
            <person name="Schook L.B."/>
            <person name="Schroeder S.G."/>
            <person name="Schwartz A.S."/>
            <person name="Skinner B.M."/>
            <person name="Talbot R."/>
            <person name="Tseng E."/>
            <person name="Tuggle C.K."/>
            <person name="Watson M."/>
            <person name="Smith T.P.L."/>
            <person name="Archibald A.L."/>
        </authorList>
    </citation>
    <scope>NUCLEOTIDE SEQUENCE [LARGE SCALE GENOMIC DNA]</scope>
    <source>
        <strain evidence="4">Duroc</strain>
    </source>
</reference>
<gene>
    <name evidence="4" type="primary">GZMH</name>
</gene>
<evidence type="ECO:0007829" key="6">
    <source>
        <dbReference type="PeptideAtlas" id="A0A5G2QR84"/>
    </source>
</evidence>
<evidence type="ECO:0000259" key="3">
    <source>
        <dbReference type="PROSITE" id="PS50240"/>
    </source>
</evidence>
<dbReference type="InterPro" id="IPR001254">
    <property type="entry name" value="Trypsin_dom"/>
</dbReference>
<dbReference type="PANTHER" id="PTHR24271">
    <property type="entry name" value="KALLIKREIN-RELATED"/>
    <property type="match status" value="1"/>
</dbReference>
<feature type="signal peptide" evidence="2">
    <location>
        <begin position="1"/>
        <end position="17"/>
    </location>
</feature>
<evidence type="ECO:0000313" key="4">
    <source>
        <dbReference type="Ensembl" id="ENSSSCP00000066562.1"/>
    </source>
</evidence>
<dbReference type="Proteomes" id="UP000008227">
    <property type="component" value="Chromosome 7"/>
</dbReference>